<evidence type="ECO:0000256" key="2">
    <source>
        <dbReference type="ARBA" id="ARBA00022475"/>
    </source>
</evidence>
<dbReference type="OrthoDB" id="3246647at2"/>
<dbReference type="GO" id="GO:0005886">
    <property type="term" value="C:plasma membrane"/>
    <property type="evidence" value="ECO:0007669"/>
    <property type="project" value="UniProtKB-SubCell"/>
</dbReference>
<evidence type="ECO:0000256" key="5">
    <source>
        <dbReference type="ARBA" id="ARBA00023136"/>
    </source>
</evidence>
<dbReference type="STRING" id="888050.HMPREF9004_0308"/>
<feature type="transmembrane region" description="Helical" evidence="6">
    <location>
        <begin position="209"/>
        <end position="227"/>
    </location>
</feature>
<dbReference type="Proteomes" id="UP000013015">
    <property type="component" value="Unassembled WGS sequence"/>
</dbReference>
<feature type="transmembrane region" description="Helical" evidence="6">
    <location>
        <begin position="84"/>
        <end position="106"/>
    </location>
</feature>
<evidence type="ECO:0000313" key="7">
    <source>
        <dbReference type="EMBL" id="ENO18973.1"/>
    </source>
</evidence>
<evidence type="ECO:0000256" key="6">
    <source>
        <dbReference type="SAM" id="Phobius"/>
    </source>
</evidence>
<keyword evidence="4 6" id="KW-1133">Transmembrane helix</keyword>
<keyword evidence="8" id="KW-1185">Reference proteome</keyword>
<gene>
    <name evidence="7" type="ORF">HMPREF9004_0308</name>
</gene>
<feature type="transmembrane region" description="Helical" evidence="6">
    <location>
        <begin position="143"/>
        <end position="163"/>
    </location>
</feature>
<sequence length="422" mass="46655">MTSSEQRTPSLGRDYFWNTAWSFMVAGATVIMLIIVTRAAGVAAAGVFSIALAIGQQFQTLGMYEVRTYQVTDVQRRFSFGTYLAVRILTVLLMVLGILLASWVFGSDLKDSALIAFVALLRVFDAIEDVYYSELQRQGRLDIAGRAGFIRSFVTTAVFSIGIWVTGDLLATTAVTFLVSFATMVLVFIPPSRALFSLRPMWQRERIRLVLLLCLPLALASFISIYLANAPRFAISFFLDKEHQGYFALLFMPAFAINLLSTIVFRPLLTRMATLWVSHNVRGFLRIVYRGLSATLLSFLLVGGVTFFLGVAILNILSGKDISGYLLELMVLVFGGAMNSASVILYYALTTMRRQSHVFVGYAVAALAITVFLIFLVPPFQLLGASIGYAGAMSLLSGYFFLALFMELRRDENCPSISEIQG</sequence>
<feature type="transmembrane region" description="Helical" evidence="6">
    <location>
        <begin position="287"/>
        <end position="313"/>
    </location>
</feature>
<feature type="transmembrane region" description="Helical" evidence="6">
    <location>
        <begin position="169"/>
        <end position="189"/>
    </location>
</feature>
<dbReference type="PATRIC" id="fig|888050.3.peg.301"/>
<proteinExistence type="predicted"/>
<feature type="transmembrane region" description="Helical" evidence="6">
    <location>
        <begin position="20"/>
        <end position="53"/>
    </location>
</feature>
<organism evidence="7 8">
    <name type="scientific">Schaalia cardiffensis F0333</name>
    <dbReference type="NCBI Taxonomy" id="888050"/>
    <lineage>
        <taxon>Bacteria</taxon>
        <taxon>Bacillati</taxon>
        <taxon>Actinomycetota</taxon>
        <taxon>Actinomycetes</taxon>
        <taxon>Actinomycetales</taxon>
        <taxon>Actinomycetaceae</taxon>
        <taxon>Schaalia</taxon>
    </lineage>
</organism>
<dbReference type="eggNOG" id="COG2244">
    <property type="taxonomic scope" value="Bacteria"/>
</dbReference>
<evidence type="ECO:0000256" key="3">
    <source>
        <dbReference type="ARBA" id="ARBA00022692"/>
    </source>
</evidence>
<protein>
    <submittedName>
        <fullName evidence="7">Polysaccharide biosynthesis protein</fullName>
    </submittedName>
</protein>
<comment type="caution">
    <text evidence="7">The sequence shown here is derived from an EMBL/GenBank/DDBJ whole genome shotgun (WGS) entry which is preliminary data.</text>
</comment>
<reference evidence="7 8" key="1">
    <citation type="submission" date="2013-03" db="EMBL/GenBank/DDBJ databases">
        <title>Reference genome for the Human Microbiome Project.</title>
        <authorList>
            <person name="Aqrawi P."/>
            <person name="Ayvaz T."/>
            <person name="Bess C."/>
            <person name="Blankenburg K."/>
            <person name="Coyle M."/>
            <person name="Deng J."/>
            <person name="Forbes L."/>
            <person name="Fowler G."/>
            <person name="Francisco L."/>
            <person name="Fu Q."/>
            <person name="Gibbs R."/>
            <person name="Gross S."/>
            <person name="Gubbala S."/>
            <person name="Hale W."/>
            <person name="Hemphill L."/>
            <person name="Highlander S."/>
            <person name="Hirani K."/>
            <person name="Jackson L."/>
            <person name="Jakkamsetti A."/>
            <person name="Javaid M."/>
            <person name="Jayaseelan J.C."/>
            <person name="Jiang H."/>
            <person name="Joshi V."/>
            <person name="Korchina V."/>
            <person name="Kovar C."/>
            <person name="Lara F."/>
            <person name="Lee S."/>
            <person name="Liu Y."/>
            <person name="Mata R."/>
            <person name="Mathew T."/>
            <person name="Munidasa M."/>
            <person name="Muzny D."/>
            <person name="Nazareth L."/>
            <person name="Ngo R."/>
            <person name="Nguyen L."/>
            <person name="Nguyen N."/>
            <person name="Okwuonu G."/>
            <person name="Ongeri F."/>
            <person name="Palculict T."/>
            <person name="Patil S."/>
            <person name="Petrosino J."/>
            <person name="Pham C."/>
            <person name="Pham P."/>
            <person name="Pu L.-L."/>
            <person name="Qin X."/>
            <person name="Qu J."/>
            <person name="Reid J."/>
            <person name="Ross M."/>
            <person name="Ruth R."/>
            <person name="Saada N."/>
            <person name="San Lucas F."/>
            <person name="Santibanez J."/>
            <person name="Shang Y."/>
            <person name="Simmons D."/>
            <person name="Song X.-Z."/>
            <person name="Tang L.-Y."/>
            <person name="Thornton R."/>
            <person name="Warren J."/>
            <person name="Weissenberger G."/>
            <person name="Wilczek-Boney K."/>
            <person name="Worley K."/>
            <person name="Youmans B."/>
            <person name="Zhang J."/>
            <person name="Zhang L."/>
            <person name="Zhao Z."/>
            <person name="Zhou C."/>
            <person name="Zhu D."/>
            <person name="Zhu Y."/>
        </authorList>
    </citation>
    <scope>NUCLEOTIDE SEQUENCE [LARGE SCALE GENOMIC DNA]</scope>
    <source>
        <strain evidence="7 8">F0333</strain>
    </source>
</reference>
<evidence type="ECO:0000256" key="4">
    <source>
        <dbReference type="ARBA" id="ARBA00022989"/>
    </source>
</evidence>
<feature type="transmembrane region" description="Helical" evidence="6">
    <location>
        <begin position="247"/>
        <end position="266"/>
    </location>
</feature>
<dbReference type="PANTHER" id="PTHR30250">
    <property type="entry name" value="PST FAMILY PREDICTED COLANIC ACID TRANSPORTER"/>
    <property type="match status" value="1"/>
</dbReference>
<dbReference type="EMBL" id="AQHZ01000005">
    <property type="protein sequence ID" value="ENO18973.1"/>
    <property type="molecule type" value="Genomic_DNA"/>
</dbReference>
<keyword evidence="5 6" id="KW-0472">Membrane</keyword>
<accession>N6XCK9</accession>
<dbReference type="RefSeq" id="WP_005961996.1">
    <property type="nucleotide sequence ID" value="NZ_CP040505.1"/>
</dbReference>
<feature type="transmembrane region" description="Helical" evidence="6">
    <location>
        <begin position="325"/>
        <end position="347"/>
    </location>
</feature>
<dbReference type="PANTHER" id="PTHR30250:SF11">
    <property type="entry name" value="O-ANTIGEN TRANSPORTER-RELATED"/>
    <property type="match status" value="1"/>
</dbReference>
<dbReference type="AlphaFoldDB" id="N6XCK9"/>
<dbReference type="InterPro" id="IPR050833">
    <property type="entry name" value="Poly_Biosynth_Transport"/>
</dbReference>
<comment type="subcellular location">
    <subcellularLocation>
        <location evidence="1">Cell membrane</location>
        <topology evidence="1">Multi-pass membrane protein</topology>
    </subcellularLocation>
</comment>
<name>N6XCK9_9ACTO</name>
<evidence type="ECO:0000256" key="1">
    <source>
        <dbReference type="ARBA" id="ARBA00004651"/>
    </source>
</evidence>
<feature type="transmembrane region" description="Helical" evidence="6">
    <location>
        <begin position="359"/>
        <end position="380"/>
    </location>
</feature>
<keyword evidence="2" id="KW-1003">Cell membrane</keyword>
<evidence type="ECO:0000313" key="8">
    <source>
        <dbReference type="Proteomes" id="UP000013015"/>
    </source>
</evidence>
<keyword evidence="3 6" id="KW-0812">Transmembrane</keyword>
<feature type="transmembrane region" description="Helical" evidence="6">
    <location>
        <begin position="386"/>
        <end position="406"/>
    </location>
</feature>
<dbReference type="HOGENOM" id="CLU_032713_0_0_11"/>